<dbReference type="PRINTS" id="PR00743">
    <property type="entry name" value="GLHYDRLASE36"/>
</dbReference>
<evidence type="ECO:0000256" key="2">
    <source>
        <dbReference type="ARBA" id="ARBA00012755"/>
    </source>
</evidence>
<dbReference type="PANTHER" id="PTHR43053:SF3">
    <property type="entry name" value="ALPHA-GALACTOSIDASE C-RELATED"/>
    <property type="match status" value="1"/>
</dbReference>
<dbReference type="InterPro" id="IPR002252">
    <property type="entry name" value="Glyco_hydro_36"/>
</dbReference>
<dbReference type="GO" id="GO:0016052">
    <property type="term" value="P:carbohydrate catabolic process"/>
    <property type="evidence" value="ECO:0007669"/>
    <property type="project" value="InterPro"/>
</dbReference>
<gene>
    <name evidence="7" type="ORF">G1C98_1769</name>
</gene>
<dbReference type="InterPro" id="IPR017853">
    <property type="entry name" value="GH"/>
</dbReference>
<dbReference type="SUPFAM" id="SSF51445">
    <property type="entry name" value="(Trans)glycosidases"/>
    <property type="match status" value="1"/>
</dbReference>
<keyword evidence="8" id="KW-1185">Reference proteome</keyword>
<protein>
    <recommendedName>
        <fullName evidence="2">alpha-galactosidase</fullName>
        <ecNumber evidence="2">3.2.1.22</ecNumber>
    </recommendedName>
</protein>
<dbReference type="AlphaFoldDB" id="A0A7Y0EX70"/>
<dbReference type="InterPro" id="IPR050985">
    <property type="entry name" value="Alpha-glycosidase_related"/>
</dbReference>
<proteinExistence type="predicted"/>
<dbReference type="FunFam" id="3.20.20.70:FF:000118">
    <property type="entry name" value="Alpha-galactosidase"/>
    <property type="match status" value="1"/>
</dbReference>
<dbReference type="PROSITE" id="PS00512">
    <property type="entry name" value="ALPHA_GALACTOSIDASE"/>
    <property type="match status" value="1"/>
</dbReference>
<dbReference type="PANTHER" id="PTHR43053">
    <property type="entry name" value="GLYCOSIDASE FAMILY 31"/>
    <property type="match status" value="1"/>
</dbReference>
<dbReference type="InterPro" id="IPR031704">
    <property type="entry name" value="Glyco_hydro_36_N"/>
</dbReference>
<organism evidence="7 8">
    <name type="scientific">Bifidobacterium erythrocebi</name>
    <dbReference type="NCBI Taxonomy" id="2675325"/>
    <lineage>
        <taxon>Bacteria</taxon>
        <taxon>Bacillati</taxon>
        <taxon>Actinomycetota</taxon>
        <taxon>Actinomycetes</taxon>
        <taxon>Bifidobacteriales</taxon>
        <taxon>Bifidobacteriaceae</taxon>
        <taxon>Bifidobacterium</taxon>
    </lineage>
</organism>
<evidence type="ECO:0000256" key="1">
    <source>
        <dbReference type="ARBA" id="ARBA00001255"/>
    </source>
</evidence>
<dbReference type="Pfam" id="PF16875">
    <property type="entry name" value="Glyco_hydro_36N"/>
    <property type="match status" value="1"/>
</dbReference>
<keyword evidence="3" id="KW-0378">Hydrolase</keyword>
<dbReference type="RefSeq" id="WP_169080888.1">
    <property type="nucleotide sequence ID" value="NZ_JAAIIF010000018.1"/>
</dbReference>
<evidence type="ECO:0000313" key="8">
    <source>
        <dbReference type="Proteomes" id="UP000529710"/>
    </source>
</evidence>
<dbReference type="GO" id="GO:0004557">
    <property type="term" value="F:alpha-galactosidase activity"/>
    <property type="evidence" value="ECO:0007669"/>
    <property type="project" value="UniProtKB-EC"/>
</dbReference>
<accession>A0A7Y0EX70</accession>
<name>A0A7Y0EX70_9BIFI</name>
<dbReference type="InterPro" id="IPR031705">
    <property type="entry name" value="Glyco_hydro_36_C"/>
</dbReference>
<dbReference type="CDD" id="cd14791">
    <property type="entry name" value="GH36"/>
    <property type="match status" value="1"/>
</dbReference>
<evidence type="ECO:0000313" key="7">
    <source>
        <dbReference type="EMBL" id="NMM97031.1"/>
    </source>
</evidence>
<dbReference type="Proteomes" id="UP000529710">
    <property type="component" value="Unassembled WGS sequence"/>
</dbReference>
<comment type="catalytic activity">
    <reaction evidence="1">
        <text>Hydrolysis of terminal, non-reducing alpha-D-galactose residues in alpha-D-galactosides, including galactose oligosaccharides, galactomannans and galactolipids.</text>
        <dbReference type="EC" id="3.2.1.22"/>
    </reaction>
</comment>
<keyword evidence="4" id="KW-0326">Glycosidase</keyword>
<evidence type="ECO:0000259" key="5">
    <source>
        <dbReference type="Pfam" id="PF16874"/>
    </source>
</evidence>
<dbReference type="Pfam" id="PF02065">
    <property type="entry name" value="Melibiase"/>
    <property type="match status" value="1"/>
</dbReference>
<dbReference type="InterPro" id="IPR038417">
    <property type="entry name" value="Alpga-gal_N_sf"/>
</dbReference>
<evidence type="ECO:0000259" key="6">
    <source>
        <dbReference type="Pfam" id="PF16875"/>
    </source>
</evidence>
<evidence type="ECO:0000256" key="4">
    <source>
        <dbReference type="ARBA" id="ARBA00023295"/>
    </source>
</evidence>
<feature type="domain" description="Glycosyl hydrolase family 36 C-terminal" evidence="5">
    <location>
        <begin position="666"/>
        <end position="758"/>
    </location>
</feature>
<dbReference type="InterPro" id="IPR013785">
    <property type="entry name" value="Aldolase_TIM"/>
</dbReference>
<dbReference type="Gene3D" id="2.70.98.60">
    <property type="entry name" value="alpha-galactosidase from lactobacil brevis"/>
    <property type="match status" value="1"/>
</dbReference>
<dbReference type="InterPro" id="IPR000111">
    <property type="entry name" value="Glyco_hydro_27/36_CS"/>
</dbReference>
<dbReference type="Gene3D" id="3.20.20.70">
    <property type="entry name" value="Aldolase class I"/>
    <property type="match status" value="1"/>
</dbReference>
<dbReference type="EC" id="3.2.1.22" evidence="2"/>
<dbReference type="EMBL" id="JAAIIF010000018">
    <property type="protein sequence ID" value="NMM97031.1"/>
    <property type="molecule type" value="Genomic_DNA"/>
</dbReference>
<sequence>MSRIQQFQGNIANGTAITVVYAEQTDADVAVAFAFVGSDLPRLVHWGRPLSAPETLLGAYDAQNPQRVSGALDYTPWPSVLPTQSESWIGADRFDVRRDGRKLFCKFIVSDISATNMEAGNAYDMTVKDGYPQWNVADRPKATPTIVVTAEDAEQGVKIIWTCELDISGLVRQKATVINTGSGKLEVGKVELAYTLPADATEILTTTGHHLRERSPQRQPLTVGRFEKVSMVGRPDFDATLLLSVGETGFGFTRGEVYSAHVGWSGNSVLSAERLPYTAGVLGGGEVLLGGEISLGEGEEYATPWLYGSYGTGLNEVSARFHSYIRNVHRDWRAEHGIAAKPRPVILNTWEAVYFNHDYDTLTALADKAVESGVERFVVDDGWFGSRRDDTSGLGDWEISQDVWPDGPKSLKALADYVHGKGLEFGLWFEPEMVNPDSDMFRNHPDWVMKPTANRLPMQGRTQQVVDLTNPDAYAYVYGAMDKLVGELGIDYIKWDHNKLATEEVSPRTGRPAAHAQTLAVYRIFHDLKATHPGLEIESCSSGGGRIDVGILEVADRVWVSDCVDPVERADIQRYTSLLVPPEMMGEHVGDSPAHSTHRATSQEMRMAMAFFGHMGVEWNLLKQPQEDIDKLHEWIAEFKKHREWFAVDTVVHSDAADPAVRVDGCVMPNKDAAIYRFTQLTTSQTYPAAPVRLPGLDPDAVYEVSPLDVSLDLAKQDIGNGQSPLGWWNAEGVKMTGRALATYGIRPPALHPAQACLFKAVRA</sequence>
<feature type="domain" description="Glycosyl hydrolase family 36 N-terminal" evidence="6">
    <location>
        <begin position="40"/>
        <end position="295"/>
    </location>
</feature>
<dbReference type="Pfam" id="PF16874">
    <property type="entry name" value="Glyco_hydro_36C"/>
    <property type="match status" value="1"/>
</dbReference>
<evidence type="ECO:0000256" key="3">
    <source>
        <dbReference type="ARBA" id="ARBA00022801"/>
    </source>
</evidence>
<reference evidence="7 8" key="1">
    <citation type="submission" date="2020-02" db="EMBL/GenBank/DDBJ databases">
        <title>Characterization of phylogenetic diversity of novel bifidobacterial species isolated in Czech ZOOs.</title>
        <authorList>
            <person name="Lugli G.A."/>
            <person name="Vera N.B."/>
            <person name="Ventura M."/>
        </authorList>
    </citation>
    <scope>NUCLEOTIDE SEQUENCE [LARGE SCALE GENOMIC DNA]</scope>
    <source>
        <strain evidence="7 8">DSM 109960</strain>
    </source>
</reference>
<comment type="caution">
    <text evidence="7">The sequence shown here is derived from an EMBL/GenBank/DDBJ whole genome shotgun (WGS) entry which is preliminary data.</text>
</comment>